<dbReference type="Pfam" id="PF00571">
    <property type="entry name" value="CBS"/>
    <property type="match status" value="2"/>
</dbReference>
<dbReference type="Gene3D" id="3.10.580.10">
    <property type="entry name" value="CBS-domain"/>
    <property type="match status" value="1"/>
</dbReference>
<dbReference type="SUPFAM" id="SSF54631">
    <property type="entry name" value="CBS-domain pair"/>
    <property type="match status" value="1"/>
</dbReference>
<keyword evidence="1 2" id="KW-0129">CBS domain</keyword>
<dbReference type="EMBL" id="JAMAST010000002">
    <property type="protein sequence ID" value="MCL1630820.1"/>
    <property type="molecule type" value="Genomic_DNA"/>
</dbReference>
<evidence type="ECO:0000313" key="4">
    <source>
        <dbReference type="EMBL" id="MCL1630820.1"/>
    </source>
</evidence>
<name>A0ABT0M901_9BACL</name>
<dbReference type="RefSeq" id="WP_249096982.1">
    <property type="nucleotide sequence ID" value="NZ_JAMAST010000002.1"/>
</dbReference>
<dbReference type="PANTHER" id="PTHR43080:SF2">
    <property type="entry name" value="CBS DOMAIN-CONTAINING PROTEIN"/>
    <property type="match status" value="1"/>
</dbReference>
<proteinExistence type="predicted"/>
<comment type="caution">
    <text evidence="4">The sequence shown here is derived from an EMBL/GenBank/DDBJ whole genome shotgun (WGS) entry which is preliminary data.</text>
</comment>
<dbReference type="InterPro" id="IPR051257">
    <property type="entry name" value="Diverse_CBS-Domain"/>
</dbReference>
<accession>A0ABT0M901</accession>
<dbReference type="InterPro" id="IPR000644">
    <property type="entry name" value="CBS_dom"/>
</dbReference>
<dbReference type="PANTHER" id="PTHR43080">
    <property type="entry name" value="CBS DOMAIN-CONTAINING PROTEIN CBSX3, MITOCHONDRIAL"/>
    <property type="match status" value="1"/>
</dbReference>
<evidence type="ECO:0000259" key="3">
    <source>
        <dbReference type="PROSITE" id="PS51371"/>
    </source>
</evidence>
<feature type="domain" description="CBS" evidence="3">
    <location>
        <begin position="7"/>
        <end position="64"/>
    </location>
</feature>
<evidence type="ECO:0000256" key="1">
    <source>
        <dbReference type="ARBA" id="ARBA00023122"/>
    </source>
</evidence>
<organism evidence="4 5">
    <name type="scientific">Sporolactobacillus mangiferae</name>
    <dbReference type="NCBI Taxonomy" id="2940498"/>
    <lineage>
        <taxon>Bacteria</taxon>
        <taxon>Bacillati</taxon>
        <taxon>Bacillota</taxon>
        <taxon>Bacilli</taxon>
        <taxon>Bacillales</taxon>
        <taxon>Sporolactobacillaceae</taxon>
        <taxon>Sporolactobacillus</taxon>
    </lineage>
</organism>
<evidence type="ECO:0000313" key="5">
    <source>
        <dbReference type="Proteomes" id="UP001203004"/>
    </source>
</evidence>
<dbReference type="InterPro" id="IPR046342">
    <property type="entry name" value="CBS_dom_sf"/>
</dbReference>
<dbReference type="PROSITE" id="PS51371">
    <property type="entry name" value="CBS"/>
    <property type="match status" value="2"/>
</dbReference>
<dbReference type="Proteomes" id="UP001203004">
    <property type="component" value="Unassembled WGS sequence"/>
</dbReference>
<reference evidence="4 5" key="1">
    <citation type="submission" date="2022-05" db="EMBL/GenBank/DDBJ databases">
        <title>Sporolactobacillus sp nov CPB3-1, isolated from tree bark (Mangifera indica L.).</title>
        <authorList>
            <person name="Phuengjayaem S."/>
            <person name="Tanasupawat S."/>
        </authorList>
    </citation>
    <scope>NUCLEOTIDE SEQUENCE [LARGE SCALE GENOMIC DNA]</scope>
    <source>
        <strain evidence="4 5">CPB3-1</strain>
    </source>
</reference>
<dbReference type="SMART" id="SM00116">
    <property type="entry name" value="CBS"/>
    <property type="match status" value="2"/>
</dbReference>
<sequence length="153" mass="17425">MRVEQLMLKDVVTIQEHDSVKALIRTMITHQIGGVPVVNSQNQLTGYVSDGDLLRAISPKQQTIYDLYSLISAVVVDMSKDKLSDLLNKQVSNFMKKRNLQTVDKDEDLDTVLKQLSHNHIKRIPVVDDQHRVIGLITRDQIIQHIGAQFLEE</sequence>
<evidence type="ECO:0000256" key="2">
    <source>
        <dbReference type="PROSITE-ProRule" id="PRU00703"/>
    </source>
</evidence>
<gene>
    <name evidence="4" type="ORF">M3N64_02540</name>
</gene>
<feature type="domain" description="CBS" evidence="3">
    <location>
        <begin position="95"/>
        <end position="153"/>
    </location>
</feature>
<protein>
    <submittedName>
        <fullName evidence="4">CBS domain-containing protein</fullName>
    </submittedName>
</protein>
<keyword evidence="5" id="KW-1185">Reference proteome</keyword>